<feature type="compositionally biased region" description="Basic and acidic residues" evidence="7">
    <location>
        <begin position="113"/>
        <end position="123"/>
    </location>
</feature>
<feature type="region of interest" description="Disordered" evidence="7">
    <location>
        <begin position="112"/>
        <end position="131"/>
    </location>
</feature>
<protein>
    <submittedName>
        <fullName evidence="10">LPXTG-motif cell wall anchor domain-containing protein</fullName>
    </submittedName>
</protein>
<keyword evidence="3" id="KW-0964">Secreted</keyword>
<evidence type="ECO:0000313" key="10">
    <source>
        <dbReference type="EMBL" id="SEV92194.1"/>
    </source>
</evidence>
<keyword evidence="6" id="KW-0572">Peptidoglycan-anchor</keyword>
<dbReference type="PROSITE" id="PS50847">
    <property type="entry name" value="GRAM_POS_ANCHORING"/>
    <property type="match status" value="1"/>
</dbReference>
<evidence type="ECO:0000256" key="4">
    <source>
        <dbReference type="ARBA" id="ARBA00022729"/>
    </source>
</evidence>
<keyword evidence="4" id="KW-0732">Signal</keyword>
<accession>A0A662Z207</accession>
<dbReference type="AlphaFoldDB" id="A0A662Z207"/>
<evidence type="ECO:0000256" key="5">
    <source>
        <dbReference type="ARBA" id="ARBA00022737"/>
    </source>
</evidence>
<evidence type="ECO:0000256" key="7">
    <source>
        <dbReference type="SAM" id="MobiDB-lite"/>
    </source>
</evidence>
<evidence type="ECO:0000259" key="9">
    <source>
        <dbReference type="PROSITE" id="PS50847"/>
    </source>
</evidence>
<dbReference type="Pfam" id="PF01468">
    <property type="entry name" value="GA"/>
    <property type="match status" value="3"/>
</dbReference>
<feature type="transmembrane region" description="Helical" evidence="8">
    <location>
        <begin position="372"/>
        <end position="392"/>
    </location>
</feature>
<evidence type="ECO:0000256" key="8">
    <source>
        <dbReference type="SAM" id="Phobius"/>
    </source>
</evidence>
<dbReference type="InterPro" id="IPR002988">
    <property type="entry name" value="GA_module"/>
</dbReference>
<feature type="non-terminal residue" evidence="10">
    <location>
        <position position="1"/>
    </location>
</feature>
<comment type="subcellular location">
    <subcellularLocation>
        <location evidence="1">Secreted</location>
        <location evidence="1">Cell wall</location>
        <topology evidence="1">Peptidoglycan-anchor</topology>
    </subcellularLocation>
</comment>
<keyword evidence="11" id="KW-1185">Reference proteome</keyword>
<dbReference type="SUPFAM" id="SSF46997">
    <property type="entry name" value="Bacterial immunoglobulin/albumin-binding domains"/>
    <property type="match status" value="2"/>
</dbReference>
<dbReference type="Proteomes" id="UP000243605">
    <property type="component" value="Unassembled WGS sequence"/>
</dbReference>
<dbReference type="Gene3D" id="1.20.5.420">
    <property type="entry name" value="Immunoglobulin FC, subunit C"/>
    <property type="match status" value="3"/>
</dbReference>
<evidence type="ECO:0000256" key="3">
    <source>
        <dbReference type="ARBA" id="ARBA00022525"/>
    </source>
</evidence>
<dbReference type="RefSeq" id="WP_180366201.1">
    <property type="nucleotide sequence ID" value="NZ_FOIT01000002.1"/>
</dbReference>
<evidence type="ECO:0000256" key="6">
    <source>
        <dbReference type="ARBA" id="ARBA00023088"/>
    </source>
</evidence>
<dbReference type="NCBIfam" id="TIGR01167">
    <property type="entry name" value="LPXTG_anchor"/>
    <property type="match status" value="1"/>
</dbReference>
<proteinExistence type="predicted"/>
<keyword evidence="5" id="KW-0677">Repeat</keyword>
<gene>
    <name evidence="10" type="ORF">SAMN05192557_0784</name>
</gene>
<feature type="domain" description="Gram-positive cocci surface proteins LPxTG" evidence="9">
    <location>
        <begin position="363"/>
        <end position="395"/>
    </location>
</feature>
<keyword evidence="8" id="KW-1133">Transmembrane helix</keyword>
<organism evidence="10 11">
    <name type="scientific">Aliicoccus persicus</name>
    <dbReference type="NCBI Taxonomy" id="930138"/>
    <lineage>
        <taxon>Bacteria</taxon>
        <taxon>Bacillati</taxon>
        <taxon>Bacillota</taxon>
        <taxon>Bacilli</taxon>
        <taxon>Bacillales</taxon>
        <taxon>Staphylococcaceae</taxon>
        <taxon>Aliicoccus</taxon>
    </lineage>
</organism>
<sequence>QRADFNEQIENADSSLTITSILEEAAQVDADQAPDPLQDEKDEAKETIAGYENLDEDQVAEFNERIDEAESTQDINDIVEEAVSVNDEQAEDPLQEEKDSAKETIDALENVSDETKETMKEDIDSADSSEDIEAIVTEAERINDDQAEEEEDPLAAEKEAAKEEILALEYLNEETLALFISQINEADSQEMIDRLVREANETNESRQRDLEDDVVTEAEIIGGTLDESEVEDMPEPRDDNELIMSIEDSGVYIEGTVGERLTASGITLPGATVTISSGDQSFEIVAGEDGLFEGTIPYFSSGTVLNVVFTAEDGETYETTVTLVYDPTTKTVKGGSDHEVVVAEPEDSDGSDEEVAADEDEDLPATGLMNNIGIPIAGAIALFGIGLFALFFRRR</sequence>
<name>A0A662Z207_9STAP</name>
<evidence type="ECO:0000313" key="11">
    <source>
        <dbReference type="Proteomes" id="UP000243605"/>
    </source>
</evidence>
<reference evidence="10 11" key="1">
    <citation type="submission" date="2016-10" db="EMBL/GenBank/DDBJ databases">
        <authorList>
            <person name="Varghese N."/>
            <person name="Submissions S."/>
        </authorList>
    </citation>
    <scope>NUCLEOTIDE SEQUENCE [LARGE SCALE GENOMIC DNA]</scope>
    <source>
        <strain evidence="10 11">IBRC-M10081</strain>
    </source>
</reference>
<keyword evidence="8" id="KW-0472">Membrane</keyword>
<evidence type="ECO:0000256" key="2">
    <source>
        <dbReference type="ARBA" id="ARBA00022512"/>
    </source>
</evidence>
<dbReference type="InterPro" id="IPR009063">
    <property type="entry name" value="Ig/albumin-bd_sf"/>
</dbReference>
<dbReference type="EMBL" id="FOIT01000002">
    <property type="protein sequence ID" value="SEV92194.1"/>
    <property type="molecule type" value="Genomic_DNA"/>
</dbReference>
<evidence type="ECO:0000256" key="1">
    <source>
        <dbReference type="ARBA" id="ARBA00004168"/>
    </source>
</evidence>
<dbReference type="InterPro" id="IPR019931">
    <property type="entry name" value="LPXTG_anchor"/>
</dbReference>
<keyword evidence="8" id="KW-0812">Transmembrane</keyword>
<keyword evidence="2" id="KW-0134">Cell wall</keyword>